<evidence type="ECO:0000259" key="3">
    <source>
        <dbReference type="PROSITE" id="PS50240"/>
    </source>
</evidence>
<gene>
    <name evidence="4" type="ORF">DI536_19810</name>
</gene>
<reference evidence="4 5" key="1">
    <citation type="submission" date="2017-08" db="EMBL/GenBank/DDBJ databases">
        <title>Infants hospitalized years apart are colonized by the same room-sourced microbial strains.</title>
        <authorList>
            <person name="Brooks B."/>
            <person name="Olm M.R."/>
            <person name="Firek B.A."/>
            <person name="Baker R."/>
            <person name="Thomas B.C."/>
            <person name="Morowitz M.J."/>
            <person name="Banfield J.F."/>
        </authorList>
    </citation>
    <scope>NUCLEOTIDE SEQUENCE [LARGE SCALE GENOMIC DNA]</scope>
    <source>
        <strain evidence="4">S2_003_000_R2_14</strain>
    </source>
</reference>
<dbReference type="GO" id="GO:0006508">
    <property type="term" value="P:proteolysis"/>
    <property type="evidence" value="ECO:0007669"/>
    <property type="project" value="InterPro"/>
</dbReference>
<evidence type="ECO:0000256" key="2">
    <source>
        <dbReference type="SAM" id="SignalP"/>
    </source>
</evidence>
<comment type="caution">
    <text evidence="4">The sequence shown here is derived from an EMBL/GenBank/DDBJ whole genome shotgun (WGS) entry which is preliminary data.</text>
</comment>
<dbReference type="InterPro" id="IPR001254">
    <property type="entry name" value="Trypsin_dom"/>
</dbReference>
<keyword evidence="2" id="KW-0732">Signal</keyword>
<organism evidence="4 5">
    <name type="scientific">Archangium gephyra</name>
    <dbReference type="NCBI Taxonomy" id="48"/>
    <lineage>
        <taxon>Bacteria</taxon>
        <taxon>Pseudomonadati</taxon>
        <taxon>Myxococcota</taxon>
        <taxon>Myxococcia</taxon>
        <taxon>Myxococcales</taxon>
        <taxon>Cystobacterineae</taxon>
        <taxon>Archangiaceae</taxon>
        <taxon>Archangium</taxon>
    </lineage>
</organism>
<feature type="signal peptide" evidence="2">
    <location>
        <begin position="1"/>
        <end position="22"/>
    </location>
</feature>
<dbReference type="InterPro" id="IPR051333">
    <property type="entry name" value="CLIP_Serine_Protease"/>
</dbReference>
<dbReference type="InterPro" id="IPR001314">
    <property type="entry name" value="Peptidase_S1A"/>
</dbReference>
<dbReference type="GO" id="GO:0004252">
    <property type="term" value="F:serine-type endopeptidase activity"/>
    <property type="evidence" value="ECO:0007669"/>
    <property type="project" value="InterPro"/>
</dbReference>
<dbReference type="SUPFAM" id="SSF50494">
    <property type="entry name" value="Trypsin-like serine proteases"/>
    <property type="match status" value="1"/>
</dbReference>
<name>A0A2W5T636_9BACT</name>
<dbReference type="InterPro" id="IPR043504">
    <property type="entry name" value="Peptidase_S1_PA_chymotrypsin"/>
</dbReference>
<feature type="chain" id="PRO_5015946290" description="Peptidase S1 domain-containing protein" evidence="2">
    <location>
        <begin position="23"/>
        <end position="655"/>
    </location>
</feature>
<proteinExistence type="predicted"/>
<dbReference type="PANTHER" id="PTHR24260">
    <property type="match status" value="1"/>
</dbReference>
<dbReference type="InterPro" id="IPR009003">
    <property type="entry name" value="Peptidase_S1_PA"/>
</dbReference>
<dbReference type="PRINTS" id="PR00722">
    <property type="entry name" value="CHYMOTRYPSIN"/>
</dbReference>
<evidence type="ECO:0000256" key="1">
    <source>
        <dbReference type="SAM" id="MobiDB-lite"/>
    </source>
</evidence>
<dbReference type="Gene3D" id="2.40.10.10">
    <property type="entry name" value="Trypsin-like serine proteases"/>
    <property type="match status" value="1"/>
</dbReference>
<dbReference type="PROSITE" id="PS51257">
    <property type="entry name" value="PROKAR_LIPOPROTEIN"/>
    <property type="match status" value="1"/>
</dbReference>
<dbReference type="PANTHER" id="PTHR24260:SF136">
    <property type="entry name" value="GH08193P-RELATED"/>
    <property type="match status" value="1"/>
</dbReference>
<evidence type="ECO:0000313" key="5">
    <source>
        <dbReference type="Proteomes" id="UP000249061"/>
    </source>
</evidence>
<feature type="domain" description="Peptidase S1" evidence="3">
    <location>
        <begin position="43"/>
        <end position="291"/>
    </location>
</feature>
<dbReference type="EMBL" id="QFQP01000017">
    <property type="protein sequence ID" value="PZR10492.1"/>
    <property type="molecule type" value="Genomic_DNA"/>
</dbReference>
<protein>
    <recommendedName>
        <fullName evidence="3">Peptidase S1 domain-containing protein</fullName>
    </recommendedName>
</protein>
<evidence type="ECO:0000313" key="4">
    <source>
        <dbReference type="EMBL" id="PZR10492.1"/>
    </source>
</evidence>
<dbReference type="AlphaFoldDB" id="A0A2W5T636"/>
<accession>A0A2W5T636</accession>
<dbReference type="Proteomes" id="UP000249061">
    <property type="component" value="Unassembled WGS sequence"/>
</dbReference>
<feature type="region of interest" description="Disordered" evidence="1">
    <location>
        <begin position="577"/>
        <end position="599"/>
    </location>
</feature>
<dbReference type="Pfam" id="PF00089">
    <property type="entry name" value="Trypsin"/>
    <property type="match status" value="1"/>
</dbReference>
<sequence>MKSLRVVLSVACVAMVACESSAPPVDLSNASIRERSSSQTEAIQNGTLDTTSSNVVAILIGGGQGGICTGSLIAPNLILTARHCVGPISQNNLSSCTAQPFGTPYGASTFRITTSPNAAAAVFTGQAQWPTVNNTTWFTGSQVILAPSPGNTICGGDIALIRLSANINGVCPLIPRVDSQLSGNEGYTAIGFGITSPNGQTAGTRYRVTGMSVFCAGDCLGAGESGMSDTYEWFGGAQTAKGTCEGDSGGPSLDSLGRVTGAVSRGDATACNSTVYSGVYGHAQWIKDQTLLAATAGGFTAPAWASGGSTTVNPCGVSDGGTGGGTGAGGGGGAATGGGTGVTGGGGGSPSQCSTGEYCAAIGQAGQSACITNSNGIPASATQCSQTTPCASGASCWATSASSGVCLRDCVGGVTPTGGGSGTTGGGSGTTGGGTGNTGTCPSGQYCVDASGEGDFACISTSNTIPSGAPDCTSTGTCAAGSTCWGISQTQAVCLVDCGAAPTGGGGGSVPTGGGAGNVGGGVGNVGGGAGNIGGGAGNVGGGVGNVGGGVGNVGGGVGNVGGGAGNVGGGVGNVGGGEGQTGGGSPGTDGGLGGGFGGSGGSGGVGNGGFGGGVFAPFGGGGGGASKSSGCSCNTVDPSFLVFGVLALLRRRRS</sequence>
<dbReference type="SMART" id="SM00020">
    <property type="entry name" value="Tryp_SPc"/>
    <property type="match status" value="1"/>
</dbReference>
<dbReference type="PROSITE" id="PS50240">
    <property type="entry name" value="TRYPSIN_DOM"/>
    <property type="match status" value="1"/>
</dbReference>